<dbReference type="EMBL" id="GGEC01018058">
    <property type="protein sequence ID" value="MBW98541.1"/>
    <property type="molecule type" value="Transcribed_RNA"/>
</dbReference>
<proteinExistence type="predicted"/>
<keyword evidence="1" id="KW-0472">Membrane</keyword>
<name>A0A2P2JYK3_RHIMU</name>
<evidence type="ECO:0000313" key="2">
    <source>
        <dbReference type="EMBL" id="MBW98541.1"/>
    </source>
</evidence>
<reference evidence="2" key="1">
    <citation type="submission" date="2018-02" db="EMBL/GenBank/DDBJ databases">
        <title>Rhizophora mucronata_Transcriptome.</title>
        <authorList>
            <person name="Meera S.P."/>
            <person name="Sreeshan A."/>
            <person name="Augustine A."/>
        </authorList>
    </citation>
    <scope>NUCLEOTIDE SEQUENCE</scope>
    <source>
        <tissue evidence="2">Leaf</tissue>
    </source>
</reference>
<organism evidence="2">
    <name type="scientific">Rhizophora mucronata</name>
    <name type="common">Asiatic mangrove</name>
    <dbReference type="NCBI Taxonomy" id="61149"/>
    <lineage>
        <taxon>Eukaryota</taxon>
        <taxon>Viridiplantae</taxon>
        <taxon>Streptophyta</taxon>
        <taxon>Embryophyta</taxon>
        <taxon>Tracheophyta</taxon>
        <taxon>Spermatophyta</taxon>
        <taxon>Magnoliopsida</taxon>
        <taxon>eudicotyledons</taxon>
        <taxon>Gunneridae</taxon>
        <taxon>Pentapetalae</taxon>
        <taxon>rosids</taxon>
        <taxon>fabids</taxon>
        <taxon>Malpighiales</taxon>
        <taxon>Rhizophoraceae</taxon>
        <taxon>Rhizophora</taxon>
    </lineage>
</organism>
<feature type="transmembrane region" description="Helical" evidence="1">
    <location>
        <begin position="6"/>
        <end position="23"/>
    </location>
</feature>
<keyword evidence="1" id="KW-1133">Transmembrane helix</keyword>
<keyword evidence="1" id="KW-0812">Transmembrane</keyword>
<sequence>MKLALNFVFCIIFLSFKTFYYAFRKPGSLGFAVYRTWDLLVSWFFCFLAAALYLVQELCLTQKFCSFLSVFICHRTAYKRAQ</sequence>
<dbReference type="AlphaFoldDB" id="A0A2P2JYK3"/>
<feature type="transmembrane region" description="Helical" evidence="1">
    <location>
        <begin position="35"/>
        <end position="55"/>
    </location>
</feature>
<accession>A0A2P2JYK3</accession>
<evidence type="ECO:0000256" key="1">
    <source>
        <dbReference type="SAM" id="Phobius"/>
    </source>
</evidence>
<protein>
    <submittedName>
        <fullName evidence="2">Uncharacterized protein</fullName>
    </submittedName>
</protein>